<proteinExistence type="predicted"/>
<name>A0A841K4N1_9BACT</name>
<feature type="domain" description="ATP-grasp" evidence="3">
    <location>
        <begin position="92"/>
        <end position="293"/>
    </location>
</feature>
<gene>
    <name evidence="4" type="ORF">HNQ77_004071</name>
</gene>
<dbReference type="GO" id="GO:0005524">
    <property type="term" value="F:ATP binding"/>
    <property type="evidence" value="ECO:0007669"/>
    <property type="project" value="UniProtKB-UniRule"/>
</dbReference>
<dbReference type="GO" id="GO:0046872">
    <property type="term" value="F:metal ion binding"/>
    <property type="evidence" value="ECO:0007669"/>
    <property type="project" value="InterPro"/>
</dbReference>
<dbReference type="RefSeq" id="WP_050061072.1">
    <property type="nucleotide sequence ID" value="NZ_JACHEK010000008.1"/>
</dbReference>
<keyword evidence="1" id="KW-0547">Nucleotide-binding</keyword>
<dbReference type="AlphaFoldDB" id="A0A841K4N1"/>
<comment type="caution">
    <text evidence="4">The sequence shown here is derived from an EMBL/GenBank/DDBJ whole genome shotgun (WGS) entry which is preliminary data.</text>
</comment>
<keyword evidence="5" id="KW-1185">Reference proteome</keyword>
<feature type="compositionally biased region" description="Basic and acidic residues" evidence="2">
    <location>
        <begin position="320"/>
        <end position="333"/>
    </location>
</feature>
<feature type="region of interest" description="Disordered" evidence="2">
    <location>
        <begin position="311"/>
        <end position="347"/>
    </location>
</feature>
<dbReference type="PANTHER" id="PTHR21621">
    <property type="entry name" value="RIBOSOMAL PROTEIN S6 MODIFICATION PROTEIN"/>
    <property type="match status" value="1"/>
</dbReference>
<keyword evidence="1" id="KW-0067">ATP-binding</keyword>
<evidence type="ECO:0000313" key="4">
    <source>
        <dbReference type="EMBL" id="MBB6146101.1"/>
    </source>
</evidence>
<dbReference type="GO" id="GO:0018169">
    <property type="term" value="F:ribosomal S6-glutamic acid ligase activity"/>
    <property type="evidence" value="ECO:0007669"/>
    <property type="project" value="TreeGrafter"/>
</dbReference>
<dbReference type="Gene3D" id="3.30.1490.20">
    <property type="entry name" value="ATP-grasp fold, A domain"/>
    <property type="match status" value="1"/>
</dbReference>
<evidence type="ECO:0000259" key="3">
    <source>
        <dbReference type="PROSITE" id="PS50975"/>
    </source>
</evidence>
<evidence type="ECO:0000256" key="1">
    <source>
        <dbReference type="PROSITE-ProRule" id="PRU00409"/>
    </source>
</evidence>
<dbReference type="OrthoDB" id="108548at2"/>
<dbReference type="EMBL" id="JACHEK010000008">
    <property type="protein sequence ID" value="MBB6146101.1"/>
    <property type="molecule type" value="Genomic_DNA"/>
</dbReference>
<organism evidence="4 5">
    <name type="scientific">Silvibacterium bohemicum</name>
    <dbReference type="NCBI Taxonomy" id="1577686"/>
    <lineage>
        <taxon>Bacteria</taxon>
        <taxon>Pseudomonadati</taxon>
        <taxon>Acidobacteriota</taxon>
        <taxon>Terriglobia</taxon>
        <taxon>Terriglobales</taxon>
        <taxon>Acidobacteriaceae</taxon>
        <taxon>Silvibacterium</taxon>
    </lineage>
</organism>
<dbReference type="GO" id="GO:0009432">
    <property type="term" value="P:SOS response"/>
    <property type="evidence" value="ECO:0007669"/>
    <property type="project" value="TreeGrafter"/>
</dbReference>
<dbReference type="PROSITE" id="PS50975">
    <property type="entry name" value="ATP_GRASP"/>
    <property type="match status" value="1"/>
</dbReference>
<sequence>MKKIGVLFGMENTFPGALVERINSMNLDGISAEFVEVGAVRLDRPPAYAVIVDRISHDIPFYRAFLKHAALYGTAIINNPFWWSADDKFFNYTLAAKLGVAVPPTVILPHKHFPEGTTERSMRNLEYPLKWDAVFEYVGFPAFLKPVDGGGWRDVHHVHNREEFFRAYDQSRDLCMTLQGAVNFNEYFRCYVVGQKKVRIMPYDPRLPHHERYLQNPPAYNKKLLRRVEKDALTLCAALGYDLNTVEFAVENGVPFAIDFMNPAPDADLHSVGKESFDWIVQAVADLAVKKAKTAPGASALHALDLLAGASKKVDKKKAAKEASKPKKDKSAQPEDAEQVESTQPNS</sequence>
<dbReference type="GO" id="GO:0005737">
    <property type="term" value="C:cytoplasm"/>
    <property type="evidence" value="ECO:0007669"/>
    <property type="project" value="TreeGrafter"/>
</dbReference>
<accession>A0A841K4N1</accession>
<dbReference type="InterPro" id="IPR013815">
    <property type="entry name" value="ATP_grasp_subdomain_1"/>
</dbReference>
<evidence type="ECO:0000313" key="5">
    <source>
        <dbReference type="Proteomes" id="UP000538666"/>
    </source>
</evidence>
<dbReference type="InterPro" id="IPR011761">
    <property type="entry name" value="ATP-grasp"/>
</dbReference>
<dbReference type="Proteomes" id="UP000538666">
    <property type="component" value="Unassembled WGS sequence"/>
</dbReference>
<evidence type="ECO:0000256" key="2">
    <source>
        <dbReference type="SAM" id="MobiDB-lite"/>
    </source>
</evidence>
<dbReference type="SUPFAM" id="SSF56059">
    <property type="entry name" value="Glutathione synthetase ATP-binding domain-like"/>
    <property type="match status" value="1"/>
</dbReference>
<reference evidence="4 5" key="1">
    <citation type="submission" date="2020-08" db="EMBL/GenBank/DDBJ databases">
        <title>Genomic Encyclopedia of Type Strains, Phase IV (KMG-IV): sequencing the most valuable type-strain genomes for metagenomic binning, comparative biology and taxonomic classification.</title>
        <authorList>
            <person name="Goeker M."/>
        </authorList>
    </citation>
    <scope>NUCLEOTIDE SEQUENCE [LARGE SCALE GENOMIC DNA]</scope>
    <source>
        <strain evidence="4 5">DSM 103733</strain>
    </source>
</reference>
<protein>
    <recommendedName>
        <fullName evidence="3">ATP-grasp domain-containing protein</fullName>
    </recommendedName>
</protein>
<dbReference type="PANTHER" id="PTHR21621:SF0">
    <property type="entry name" value="BETA-CITRYLGLUTAMATE SYNTHASE B-RELATED"/>
    <property type="match status" value="1"/>
</dbReference>